<dbReference type="EMBL" id="CP022605">
    <property type="protein sequence ID" value="ASV88369.1"/>
    <property type="molecule type" value="Genomic_DNA"/>
</dbReference>
<geneLocation type="plasmid" evidence="1 2">
    <name>unnamed1</name>
</geneLocation>
<dbReference type="Proteomes" id="UP000215256">
    <property type="component" value="Plasmid unnamed1"/>
</dbReference>
<reference evidence="1 2" key="1">
    <citation type="submission" date="2017-07" db="EMBL/GenBank/DDBJ databases">
        <title>Phylogenetic study on the rhizospheric bacterium Ochrobactrum sp. A44.</title>
        <authorList>
            <person name="Krzyzanowska D.M."/>
            <person name="Ossowicki A."/>
            <person name="Rajewska M."/>
            <person name="Maciag T."/>
            <person name="Kaczynski Z."/>
            <person name="Czerwicka M."/>
            <person name="Jafra S."/>
        </authorList>
    </citation>
    <scope>NUCLEOTIDE SEQUENCE [LARGE SCALE GENOMIC DNA]</scope>
    <source>
        <strain evidence="1 2">A44</strain>
        <plasmid evidence="1 2">unnamed1</plasmid>
    </source>
</reference>
<gene>
    <name evidence="1" type="ORF">CES85_3708</name>
</gene>
<organism evidence="1 2">
    <name type="scientific">Ochrobactrum quorumnocens</name>
    <dbReference type="NCBI Taxonomy" id="271865"/>
    <lineage>
        <taxon>Bacteria</taxon>
        <taxon>Pseudomonadati</taxon>
        <taxon>Pseudomonadota</taxon>
        <taxon>Alphaproteobacteria</taxon>
        <taxon>Hyphomicrobiales</taxon>
        <taxon>Brucellaceae</taxon>
        <taxon>Brucella/Ochrobactrum group</taxon>
        <taxon>Ochrobactrum</taxon>
    </lineage>
</organism>
<protein>
    <submittedName>
        <fullName evidence="1">Putative transposase</fullName>
    </submittedName>
</protein>
<dbReference type="KEGG" id="och:CES85_3708"/>
<dbReference type="AlphaFoldDB" id="A0A248UQ05"/>
<name>A0A248UQ05_9HYPH</name>
<sequence>MRKTHPQPLAFAASPMTTGHIGCRPGLINEHEPLWIETELLLELSLPLFQNVRTALLYRMPSLFCAFVRAGQESDAMPTC</sequence>
<evidence type="ECO:0000313" key="2">
    <source>
        <dbReference type="Proteomes" id="UP000215256"/>
    </source>
</evidence>
<accession>A0A248UQ05</accession>
<keyword evidence="1" id="KW-0614">Plasmid</keyword>
<evidence type="ECO:0000313" key="1">
    <source>
        <dbReference type="EMBL" id="ASV88369.1"/>
    </source>
</evidence>
<proteinExistence type="predicted"/>